<reference evidence="2 3" key="1">
    <citation type="submission" date="2019-12" db="EMBL/GenBank/DDBJ databases">
        <title>A genome sequence resource for the geographically widespread anthracnose pathogen Colletotrichum asianum.</title>
        <authorList>
            <person name="Meng Y."/>
        </authorList>
    </citation>
    <scope>NUCLEOTIDE SEQUENCE [LARGE SCALE GENOMIC DNA]</scope>
    <source>
        <strain evidence="2 3">ICMP 18580</strain>
    </source>
</reference>
<gene>
    <name evidence="2" type="ORF">GQ607_010143</name>
</gene>
<feature type="compositionally biased region" description="Basic residues" evidence="1">
    <location>
        <begin position="1"/>
        <end position="12"/>
    </location>
</feature>
<evidence type="ECO:0000256" key="1">
    <source>
        <dbReference type="SAM" id="MobiDB-lite"/>
    </source>
</evidence>
<dbReference type="Proteomes" id="UP000434172">
    <property type="component" value="Unassembled WGS sequence"/>
</dbReference>
<organism evidence="2 3">
    <name type="scientific">Colletotrichum asianum</name>
    <dbReference type="NCBI Taxonomy" id="702518"/>
    <lineage>
        <taxon>Eukaryota</taxon>
        <taxon>Fungi</taxon>
        <taxon>Dikarya</taxon>
        <taxon>Ascomycota</taxon>
        <taxon>Pezizomycotina</taxon>
        <taxon>Sordariomycetes</taxon>
        <taxon>Hypocreomycetidae</taxon>
        <taxon>Glomerellales</taxon>
        <taxon>Glomerellaceae</taxon>
        <taxon>Colletotrichum</taxon>
        <taxon>Colletotrichum gloeosporioides species complex</taxon>
    </lineage>
</organism>
<proteinExistence type="predicted"/>
<protein>
    <submittedName>
        <fullName evidence="2">Uncharacterized protein</fullName>
    </submittedName>
</protein>
<accession>A0A8H3WBI4</accession>
<dbReference type="EMBL" id="WOWK01000059">
    <property type="protein sequence ID" value="KAF0322686.1"/>
    <property type="molecule type" value="Genomic_DNA"/>
</dbReference>
<dbReference type="AlphaFoldDB" id="A0A8H3WBI4"/>
<name>A0A8H3WBI4_9PEZI</name>
<evidence type="ECO:0000313" key="2">
    <source>
        <dbReference type="EMBL" id="KAF0322686.1"/>
    </source>
</evidence>
<evidence type="ECO:0000313" key="3">
    <source>
        <dbReference type="Proteomes" id="UP000434172"/>
    </source>
</evidence>
<feature type="region of interest" description="Disordered" evidence="1">
    <location>
        <begin position="1"/>
        <end position="35"/>
    </location>
</feature>
<sequence length="64" mass="7339">MDLANWRRRTRLSARAARDVGGEPRQAPPSRTVWPRPRRQPLRILTQLVASAVIYLFSNTTSHS</sequence>
<comment type="caution">
    <text evidence="2">The sequence shown here is derived from an EMBL/GenBank/DDBJ whole genome shotgun (WGS) entry which is preliminary data.</text>
</comment>
<keyword evidence="3" id="KW-1185">Reference proteome</keyword>